<dbReference type="InterPro" id="IPR037675">
    <property type="entry name" value="PIG-O_N"/>
</dbReference>
<comment type="pathway">
    <text evidence="2">Glycolipid biosynthesis; glycosylphosphatidylinositol-anchor biosynthesis.</text>
</comment>
<keyword evidence="8 11" id="KW-1133">Transmembrane helix</keyword>
<proteinExistence type="inferred from homology"/>
<dbReference type="GO" id="GO:0016740">
    <property type="term" value="F:transferase activity"/>
    <property type="evidence" value="ECO:0007669"/>
    <property type="project" value="UniProtKB-KW"/>
</dbReference>
<feature type="transmembrane region" description="Helical" evidence="11">
    <location>
        <begin position="391"/>
        <end position="410"/>
    </location>
</feature>
<feature type="transmembrane region" description="Helical" evidence="11">
    <location>
        <begin position="479"/>
        <end position="498"/>
    </location>
</feature>
<keyword evidence="13" id="KW-1185">Reference proteome</keyword>
<evidence type="ECO:0000313" key="12">
    <source>
        <dbReference type="EMBL" id="GJT32156.1"/>
    </source>
</evidence>
<evidence type="ECO:0000256" key="9">
    <source>
        <dbReference type="ARBA" id="ARBA00023136"/>
    </source>
</evidence>
<gene>
    <name evidence="12" type="ORF">Tco_0922575</name>
</gene>
<reference evidence="12" key="2">
    <citation type="submission" date="2022-01" db="EMBL/GenBank/DDBJ databases">
        <authorList>
            <person name="Yamashiro T."/>
            <person name="Shiraishi A."/>
            <person name="Satake H."/>
            <person name="Nakayama K."/>
        </authorList>
    </citation>
    <scope>NUCLEOTIDE SEQUENCE</scope>
</reference>
<feature type="transmembrane region" description="Helical" evidence="11">
    <location>
        <begin position="763"/>
        <end position="786"/>
    </location>
</feature>
<feature type="transmembrane region" description="Helical" evidence="11">
    <location>
        <begin position="583"/>
        <end position="605"/>
    </location>
</feature>
<dbReference type="InterPro" id="IPR039524">
    <property type="entry name" value="PIGO/GPI13"/>
</dbReference>
<evidence type="ECO:0000256" key="7">
    <source>
        <dbReference type="ARBA" id="ARBA00022824"/>
    </source>
</evidence>
<keyword evidence="6 11" id="KW-0812">Transmembrane</keyword>
<keyword evidence="4" id="KW-0337">GPI-anchor biosynthesis</keyword>
<comment type="caution">
    <text evidence="12">The sequence shown here is derived from an EMBL/GenBank/DDBJ whole genome shotgun (WGS) entry which is preliminary data.</text>
</comment>
<comment type="similarity">
    <text evidence="3">Belongs to the PIGG/PIGN/PIGO family. PIGO subfamily.</text>
</comment>
<comment type="subcellular location">
    <subcellularLocation>
        <location evidence="1">Endoplasmic reticulum membrane</location>
        <topology evidence="1">Multi-pass membrane protein</topology>
    </subcellularLocation>
</comment>
<evidence type="ECO:0000256" key="6">
    <source>
        <dbReference type="ARBA" id="ARBA00022692"/>
    </source>
</evidence>
<dbReference type="CDD" id="cd16023">
    <property type="entry name" value="GPI_EPT_3"/>
    <property type="match status" value="1"/>
</dbReference>
<dbReference type="Gene3D" id="3.40.720.10">
    <property type="entry name" value="Alkaline Phosphatase, subunit A"/>
    <property type="match status" value="1"/>
</dbReference>
<dbReference type="PANTHER" id="PTHR23071">
    <property type="entry name" value="PHOSPHATIDYLINOSITOL GLYCAN"/>
    <property type="match status" value="1"/>
</dbReference>
<dbReference type="EMBL" id="BQNB010014767">
    <property type="protein sequence ID" value="GJT32156.1"/>
    <property type="molecule type" value="Genomic_DNA"/>
</dbReference>
<evidence type="ECO:0000256" key="5">
    <source>
        <dbReference type="ARBA" id="ARBA00022679"/>
    </source>
</evidence>
<keyword evidence="10" id="KW-0325">Glycoprotein</keyword>
<feature type="transmembrane region" description="Helical" evidence="11">
    <location>
        <begin position="510"/>
        <end position="531"/>
    </location>
</feature>
<dbReference type="PANTHER" id="PTHR23071:SF1">
    <property type="entry name" value="GPI ETHANOLAMINE PHOSPHATE TRANSFERASE 3"/>
    <property type="match status" value="1"/>
</dbReference>
<feature type="transmembrane region" description="Helical" evidence="11">
    <location>
        <begin position="422"/>
        <end position="447"/>
    </location>
</feature>
<dbReference type="SUPFAM" id="SSF53649">
    <property type="entry name" value="Alkaline phosphatase-like"/>
    <property type="match status" value="1"/>
</dbReference>
<evidence type="ECO:0000256" key="8">
    <source>
        <dbReference type="ARBA" id="ARBA00022989"/>
    </source>
</evidence>
<evidence type="ECO:0000256" key="4">
    <source>
        <dbReference type="ARBA" id="ARBA00022502"/>
    </source>
</evidence>
<keyword evidence="7" id="KW-0256">Endoplasmic reticulum</keyword>
<evidence type="ECO:0000256" key="2">
    <source>
        <dbReference type="ARBA" id="ARBA00004687"/>
    </source>
</evidence>
<accession>A0ABQ5CYL0</accession>
<keyword evidence="9 11" id="KW-0472">Membrane</keyword>
<feature type="transmembrane region" description="Helical" evidence="11">
    <location>
        <begin position="679"/>
        <end position="699"/>
    </location>
</feature>
<protein>
    <submittedName>
        <fullName evidence="12">GPI ethanolamine phosphate transferase 3 isoform X1</fullName>
    </submittedName>
</protein>
<reference evidence="12" key="1">
    <citation type="journal article" date="2022" name="Int. J. Mol. Sci.">
        <title>Draft Genome of Tanacetum Coccineum: Genomic Comparison of Closely Related Tanacetum-Family Plants.</title>
        <authorList>
            <person name="Yamashiro T."/>
            <person name="Shiraishi A."/>
            <person name="Nakayama K."/>
            <person name="Satake H."/>
        </authorList>
    </citation>
    <scope>NUCLEOTIDE SEQUENCE</scope>
</reference>
<dbReference type="InterPro" id="IPR021109">
    <property type="entry name" value="Peptidase_aspartic_dom_sf"/>
</dbReference>
<evidence type="ECO:0000256" key="1">
    <source>
        <dbReference type="ARBA" id="ARBA00004477"/>
    </source>
</evidence>
<dbReference type="Pfam" id="PF01663">
    <property type="entry name" value="Phosphodiest"/>
    <property type="match status" value="1"/>
</dbReference>
<evidence type="ECO:0000256" key="10">
    <source>
        <dbReference type="ARBA" id="ARBA00023180"/>
    </source>
</evidence>
<keyword evidence="5 12" id="KW-0808">Transferase</keyword>
<feature type="non-terminal residue" evidence="12">
    <location>
        <position position="1"/>
    </location>
</feature>
<organism evidence="12 13">
    <name type="scientific">Tanacetum coccineum</name>
    <dbReference type="NCBI Taxonomy" id="301880"/>
    <lineage>
        <taxon>Eukaryota</taxon>
        <taxon>Viridiplantae</taxon>
        <taxon>Streptophyta</taxon>
        <taxon>Embryophyta</taxon>
        <taxon>Tracheophyta</taxon>
        <taxon>Spermatophyta</taxon>
        <taxon>Magnoliopsida</taxon>
        <taxon>eudicotyledons</taxon>
        <taxon>Gunneridae</taxon>
        <taxon>Pentapetalae</taxon>
        <taxon>asterids</taxon>
        <taxon>campanulids</taxon>
        <taxon>Asterales</taxon>
        <taxon>Asteraceae</taxon>
        <taxon>Asteroideae</taxon>
        <taxon>Anthemideae</taxon>
        <taxon>Anthemidinae</taxon>
        <taxon>Tanacetum</taxon>
    </lineage>
</organism>
<dbReference type="InterPro" id="IPR017850">
    <property type="entry name" value="Alkaline_phosphatase_core_sf"/>
</dbReference>
<feature type="transmembrane region" description="Helical" evidence="11">
    <location>
        <begin position="543"/>
        <end position="563"/>
    </location>
</feature>
<feature type="transmembrane region" description="Helical" evidence="11">
    <location>
        <begin position="453"/>
        <end position="470"/>
    </location>
</feature>
<evidence type="ECO:0000313" key="13">
    <source>
        <dbReference type="Proteomes" id="UP001151760"/>
    </source>
</evidence>
<dbReference type="InterPro" id="IPR002591">
    <property type="entry name" value="Phosphodiest/P_Trfase"/>
</dbReference>
<sequence>KKPWMDKLKVLHKLASESELSARIFKAIADPPTTSLQRLKGLTTGGLPTFVDIGNSFGAPAIVEDNLIHQLVQNGKRTVMMGDDTWTQLFPHHFSKSYPYPSFNVKDLDTVDNGCISHLIPTLYDDDWDVLIAHFLGVDHAGHIFGVDSVQMIDKLQQYNEQLEKVVEVLLSQSGKGGLHENTLLLVMGDHGQTVNGDHGGGSPEEVETSIFAMSLRKPSLPVPSEFDTSSCTLDLDGRKVCTSSIEQLDFAATVSALLGIPLPYGSIGRVNPMLYAIVAGTWNLEGNDMSNSHNQLTLEWMHNYAKVLCVNSWQVKRYIDVYTASSVIGFSTDDLKHVEEMYAQAVNWSNSLHDGASFDALKKQIDLYSNFLASVAELARTKFTEFNLRMMGFGFGILVISIFIHLLLIKRADHIYNGTSAVSFGLIFSCTIVAARACSFLSNSYILEEGKMTSFLLASIGMLGLRHSITTKKRISEAATLVFLISILRFVIELGLSKQGSHEVSEPHSWMYVAELGPLLPLIILAYLLYKSIVCSSCNRMLKSVIIGSIFSYILVALHYILGNSSLSDMTPPILDGIKGNFIPRVIYIIGIAQLLYLAVLQFFEKAKTSKWGETIVVKAVAMLSSWSSTLMILSGKQGPWIALASVIGGWLISRLKSLDPNDKNSRTSLLASYSSPVTQWSLFASCLFFCTGHWCAFDGLRYAAAFIGFDEFTIIPQAILLTIETYGFSHILPTLALPFLVANQYSSNEAKQTRGSLIQLFQVYLIYGLIMAVTTTFTVLCVIIQRRHLMVWGLFAPNIDFDDAAELLRLGKHLLACSSLRGIRVIVMKIALKGNNKMGFVDGYFVKLVTSVVLAQQWKRCNAIILDWILNSLSPELYLGQVYYEIAFAVWEELQETYDKTDGFIIFNVIYKINVLKQGLNDVYEPSRSNILARDPLLDVKDAFDVNKMMKILSLINEKPSGSACANIWQDLNLVKTIGTSNESRGLYLFDVEQCGCKNRSTVSRRSTTFKRYIGLGGDISIKDPFTLSDHKSESVGDLVHLDLWGPYRVFSRDGLLSSVLSRALLYLSAYGKEPSLSHIKCFGCLCDSTILNNHDKYSSSPNDDERYPSNGEVNGVASNNLDSPHPVNDETTMAIQIDDTNDISEGNVMDSNSSFGKICLGEDVVVISSDKVEGSGDWNSPEFQDTAKSGQKKAMVFYQMDTEEVSDRFVDPCFVNGLKAYDVKKENKVVKKELIVALRGEIYFVKFIINPEEDDVEPEVIFGRSFLGLTKAITDFRTRTVIIYHDIDLFMEEKINDDWDHLLDFNIDDIPMLDEEGLPPFICKIGKKLDGKIVKEEEEAIKRIKGEALKEKDDPGAFIFPIRLEGQVNENALANTRSDINTMPYRIYEQLGREYIKKVDRGITMINHTQAEAMGILTNVLCQVGVTTLIAKFLILDIPIDRDSPIVVGRGFLRTIGGIVNTPERLFSTFDGFCHQTFRAARSDVMRNAESDSDDEKDY</sequence>
<feature type="transmembrane region" description="Helical" evidence="11">
    <location>
        <begin position="720"/>
        <end position="743"/>
    </location>
</feature>
<evidence type="ECO:0000256" key="3">
    <source>
        <dbReference type="ARBA" id="ARBA00008695"/>
    </source>
</evidence>
<dbReference type="Proteomes" id="UP001151760">
    <property type="component" value="Unassembled WGS sequence"/>
</dbReference>
<dbReference type="Gene3D" id="2.40.70.10">
    <property type="entry name" value="Acid Proteases"/>
    <property type="match status" value="1"/>
</dbReference>
<name>A0ABQ5CYL0_9ASTR</name>
<evidence type="ECO:0000256" key="11">
    <source>
        <dbReference type="SAM" id="Phobius"/>
    </source>
</evidence>